<dbReference type="SUPFAM" id="SSF46785">
    <property type="entry name" value="Winged helix' DNA-binding domain"/>
    <property type="match status" value="1"/>
</dbReference>
<dbReference type="AlphaFoldDB" id="A0A285PBU3"/>
<protein>
    <submittedName>
        <fullName evidence="2">Cdc6-related protein, AAA superfamily ATPase</fullName>
    </submittedName>
</protein>
<dbReference type="SUPFAM" id="SSF48452">
    <property type="entry name" value="TPR-like"/>
    <property type="match status" value="2"/>
</dbReference>
<dbReference type="SMART" id="SM00028">
    <property type="entry name" value="TPR"/>
    <property type="match status" value="8"/>
</dbReference>
<dbReference type="EMBL" id="OBEL01000002">
    <property type="protein sequence ID" value="SNZ19199.1"/>
    <property type="molecule type" value="Genomic_DNA"/>
</dbReference>
<dbReference type="InterPro" id="IPR041664">
    <property type="entry name" value="AAA_16"/>
</dbReference>
<proteinExistence type="predicted"/>
<evidence type="ECO:0000313" key="2">
    <source>
        <dbReference type="EMBL" id="SNZ19199.1"/>
    </source>
</evidence>
<name>A0A285PBU3_9HYPH</name>
<sequence length="934" mass="105048">MTLASPPSLYNQMLLSDEDFVANFVARKETFDTLCRRLGANKSASDAKHQVLIGSRGMGKTSLLRRLAIEIGADSDLSAKFIPLSFREEQYNVRYLHVFWQNCADALAEWAEGNDMDELAAKLDDSLVSEGWSDATKAAELFCDALRSLGKRAVLLIDNIDLIIEALGKEERWSLRRTLQERDGPIIIGASTQALKDASKRDAAFYEFFQPSYLEPLSFPETETCMRALAVRRGETGERVLNILQSEPERLRVLHRLAGGNPRILTLTYRFLEITDTHTTMEDLERLLDDVTPYYKARVEEYHTTLQRAIIDAIALHWDPITTKILANVMGEKSTTLSAQLSRLQKDGMIEKVETSGSYAGYQLSERFLNIWYLMRHGTRRNKQKLRWLTAFLSTFYSRNDLDDIHKQAKATGMVERWSKDFALAFEQAQKDSYSVTSNNDIEFETELEEARLMHKEAFSFYKAADYNATLECLEAIISRFGGSGELALQKEVADAMFSKAFTLGQSGNTSAALESYDAVIFHFADKREPVLEEQVARAMFNKATILEQDGEKSAELESYETLIARFVDSEIPTIQVPVAIAMFNKACSLRQNGEKSAELDAYETLITQFEESEILAVQDLVAKTMFNKAATLGQSGDLSSALAGYDSIVTRFETSKDLRIQEEVVKAMSNKAATLAQWGDTSSSLEAFDDVIVSFADSDEPVIQTQIAISLFNKAFTLRNLGNIEAAIKAYEQSLDLWNKIDVENSEPLKSNIEIKLANLLFDYNFNLQRAEALYRQALKQDPACANSNLFWLYLANDKLEDAKHTYDLLNDVSQVGRCLMDAALAFDAENFGQGTEHLHKALSEGLSQEGMTFDDDAERLIRVALSRDFGERLIEWFQTTRFADRYAPLFVALVAAVKGEEHLLDTNPEVRDAAQVIYQRLVAGCGKSEKGS</sequence>
<evidence type="ECO:0000259" key="1">
    <source>
        <dbReference type="Pfam" id="PF13191"/>
    </source>
</evidence>
<dbReference type="Pfam" id="PF13424">
    <property type="entry name" value="TPR_12"/>
    <property type="match status" value="1"/>
</dbReference>
<dbReference type="InterPro" id="IPR027417">
    <property type="entry name" value="P-loop_NTPase"/>
</dbReference>
<dbReference type="OrthoDB" id="6193797at2"/>
<gene>
    <name evidence="2" type="ORF">SAMN06265368_2279</name>
</gene>
<reference evidence="2 3" key="1">
    <citation type="submission" date="2017-09" db="EMBL/GenBank/DDBJ databases">
        <authorList>
            <person name="Ehlers B."/>
            <person name="Leendertz F.H."/>
        </authorList>
    </citation>
    <scope>NUCLEOTIDE SEQUENCE [LARGE SCALE GENOMIC DNA]</scope>
    <source>
        <strain evidence="2 3">DSM 18289</strain>
    </source>
</reference>
<dbReference type="Gene3D" id="3.40.50.300">
    <property type="entry name" value="P-loop containing nucleotide triphosphate hydrolases"/>
    <property type="match status" value="1"/>
</dbReference>
<feature type="domain" description="Orc1-like AAA ATPase" evidence="1">
    <location>
        <begin position="23"/>
        <end position="167"/>
    </location>
</feature>
<dbReference type="InterPro" id="IPR036390">
    <property type="entry name" value="WH_DNA-bd_sf"/>
</dbReference>
<dbReference type="Pfam" id="PF13191">
    <property type="entry name" value="AAA_16"/>
    <property type="match status" value="1"/>
</dbReference>
<organism evidence="2 3">
    <name type="scientific">Cohaesibacter gelatinilyticus</name>
    <dbReference type="NCBI Taxonomy" id="372072"/>
    <lineage>
        <taxon>Bacteria</taxon>
        <taxon>Pseudomonadati</taxon>
        <taxon>Pseudomonadota</taxon>
        <taxon>Alphaproteobacteria</taxon>
        <taxon>Hyphomicrobiales</taxon>
        <taxon>Cohaesibacteraceae</taxon>
    </lineage>
</organism>
<dbReference type="InterPro" id="IPR011990">
    <property type="entry name" value="TPR-like_helical_dom_sf"/>
</dbReference>
<dbReference type="SUPFAM" id="SSF52540">
    <property type="entry name" value="P-loop containing nucleoside triphosphate hydrolases"/>
    <property type="match status" value="1"/>
</dbReference>
<dbReference type="Gene3D" id="1.25.40.10">
    <property type="entry name" value="Tetratricopeptide repeat domain"/>
    <property type="match status" value="2"/>
</dbReference>
<dbReference type="InterPro" id="IPR019734">
    <property type="entry name" value="TPR_rpt"/>
</dbReference>
<evidence type="ECO:0000313" key="3">
    <source>
        <dbReference type="Proteomes" id="UP000219439"/>
    </source>
</evidence>
<dbReference type="Proteomes" id="UP000219439">
    <property type="component" value="Unassembled WGS sequence"/>
</dbReference>
<keyword evidence="3" id="KW-1185">Reference proteome</keyword>
<accession>A0A285PBU3</accession>